<dbReference type="GO" id="GO:0000160">
    <property type="term" value="P:phosphorelay signal transduction system"/>
    <property type="evidence" value="ECO:0007669"/>
    <property type="project" value="InterPro"/>
</dbReference>
<dbReference type="EMBL" id="FNDQ01000015">
    <property type="protein sequence ID" value="SDH78687.1"/>
    <property type="molecule type" value="Genomic_DNA"/>
</dbReference>
<dbReference type="Gene3D" id="1.20.120.160">
    <property type="entry name" value="HPT domain"/>
    <property type="match status" value="1"/>
</dbReference>
<dbReference type="InterPro" id="IPR036641">
    <property type="entry name" value="HPT_dom_sf"/>
</dbReference>
<evidence type="ECO:0000313" key="1">
    <source>
        <dbReference type="EMBL" id="SDH78687.1"/>
    </source>
</evidence>
<accession>A0A1G8F9A3</accession>
<proteinExistence type="predicted"/>
<dbReference type="RefSeq" id="WP_090409333.1">
    <property type="nucleotide sequence ID" value="NZ_FNDQ01000015.1"/>
</dbReference>
<evidence type="ECO:0000313" key="2">
    <source>
        <dbReference type="Proteomes" id="UP000243588"/>
    </source>
</evidence>
<dbReference type="SUPFAM" id="SSF47226">
    <property type="entry name" value="Histidine-containing phosphotransfer domain, HPT domain"/>
    <property type="match status" value="1"/>
</dbReference>
<evidence type="ECO:0008006" key="3">
    <source>
        <dbReference type="Google" id="ProtNLM"/>
    </source>
</evidence>
<reference evidence="2" key="1">
    <citation type="submission" date="2016-10" db="EMBL/GenBank/DDBJ databases">
        <authorList>
            <person name="Varghese N."/>
            <person name="Submissions S."/>
        </authorList>
    </citation>
    <scope>NUCLEOTIDE SEQUENCE [LARGE SCALE GENOMIC DNA]</scope>
    <source>
        <strain evidence="2">DSM 23313</strain>
    </source>
</reference>
<name>A0A1G8F9A3_9FLAO</name>
<dbReference type="AlphaFoldDB" id="A0A1G8F9A3"/>
<organism evidence="1 2">
    <name type="scientific">Myroides phaeus</name>
    <dbReference type="NCBI Taxonomy" id="702745"/>
    <lineage>
        <taxon>Bacteria</taxon>
        <taxon>Pseudomonadati</taxon>
        <taxon>Bacteroidota</taxon>
        <taxon>Flavobacteriia</taxon>
        <taxon>Flavobacteriales</taxon>
        <taxon>Flavobacteriaceae</taxon>
        <taxon>Myroides</taxon>
    </lineage>
</organism>
<gene>
    <name evidence="1" type="ORF">SAMN05421818_11528</name>
</gene>
<protein>
    <recommendedName>
        <fullName evidence="3">HPt domain-containing protein</fullName>
    </recommendedName>
</protein>
<dbReference type="Proteomes" id="UP000243588">
    <property type="component" value="Unassembled WGS sequence"/>
</dbReference>
<keyword evidence="2" id="KW-1185">Reference proteome</keyword>
<dbReference type="STRING" id="702745.SAMN05421818_11528"/>
<sequence length="116" mass="13682">MALYYDLGPLFKKYNDDQELVKERLVAFIEDSRRRLKKMKTGIDEKAYVKVNKHTQALLPSLDFLGMDQALEELSLIEKWTKEEGKTKEVKEIFKSFKTHVKNAVKELKKDFDLQV</sequence>